<reference evidence="1" key="2">
    <citation type="submission" date="2022-01" db="EMBL/GenBank/DDBJ databases">
        <authorList>
            <person name="Yamashiro T."/>
            <person name="Shiraishi A."/>
            <person name="Satake H."/>
            <person name="Nakayama K."/>
        </authorList>
    </citation>
    <scope>NUCLEOTIDE SEQUENCE</scope>
</reference>
<organism evidence="1 2">
    <name type="scientific">Tanacetum coccineum</name>
    <dbReference type="NCBI Taxonomy" id="301880"/>
    <lineage>
        <taxon>Eukaryota</taxon>
        <taxon>Viridiplantae</taxon>
        <taxon>Streptophyta</taxon>
        <taxon>Embryophyta</taxon>
        <taxon>Tracheophyta</taxon>
        <taxon>Spermatophyta</taxon>
        <taxon>Magnoliopsida</taxon>
        <taxon>eudicotyledons</taxon>
        <taxon>Gunneridae</taxon>
        <taxon>Pentapetalae</taxon>
        <taxon>asterids</taxon>
        <taxon>campanulids</taxon>
        <taxon>Asterales</taxon>
        <taxon>Asteraceae</taxon>
        <taxon>Asteroideae</taxon>
        <taxon>Anthemideae</taxon>
        <taxon>Anthemidinae</taxon>
        <taxon>Tanacetum</taxon>
    </lineage>
</organism>
<evidence type="ECO:0000313" key="2">
    <source>
        <dbReference type="Proteomes" id="UP001151760"/>
    </source>
</evidence>
<comment type="caution">
    <text evidence="1">The sequence shown here is derived from an EMBL/GenBank/DDBJ whole genome shotgun (WGS) entry which is preliminary data.</text>
</comment>
<name>A0ABQ5J804_9ASTR</name>
<protein>
    <submittedName>
        <fullName evidence="1">Uncharacterized protein</fullName>
    </submittedName>
</protein>
<sequence>MMGMRLLFNCLISQSITSIGSSTKWSLSSTRSSSNGITTLLSVMSGLDSAFDLDDLLGGVMNYCGTSKLSIGDLDDLLGGFMNSAQHMGDRHFRPYSASNGAAFMLVW</sequence>
<gene>
    <name evidence="1" type="ORF">Tco_1125092</name>
</gene>
<dbReference type="EMBL" id="BQNB010021654">
    <property type="protein sequence ID" value="GJU08662.1"/>
    <property type="molecule type" value="Genomic_DNA"/>
</dbReference>
<accession>A0ABQ5J804</accession>
<dbReference type="Proteomes" id="UP001151760">
    <property type="component" value="Unassembled WGS sequence"/>
</dbReference>
<proteinExistence type="predicted"/>
<keyword evidence="2" id="KW-1185">Reference proteome</keyword>
<evidence type="ECO:0000313" key="1">
    <source>
        <dbReference type="EMBL" id="GJU08662.1"/>
    </source>
</evidence>
<reference evidence="1" key="1">
    <citation type="journal article" date="2022" name="Int. J. Mol. Sci.">
        <title>Draft Genome of Tanacetum Coccineum: Genomic Comparison of Closely Related Tanacetum-Family Plants.</title>
        <authorList>
            <person name="Yamashiro T."/>
            <person name="Shiraishi A."/>
            <person name="Nakayama K."/>
            <person name="Satake H."/>
        </authorList>
    </citation>
    <scope>NUCLEOTIDE SEQUENCE</scope>
</reference>